<dbReference type="RefSeq" id="WP_071833740.1">
    <property type="nucleotide sequence ID" value="NZ_LSRP01000093.1"/>
</dbReference>
<evidence type="ECO:0000256" key="4">
    <source>
        <dbReference type="ARBA" id="ARBA00022840"/>
    </source>
</evidence>
<dbReference type="GO" id="GO:0140359">
    <property type="term" value="F:ABC-type transporter activity"/>
    <property type="evidence" value="ECO:0007669"/>
    <property type="project" value="InterPro"/>
</dbReference>
<keyword evidence="4 6" id="KW-0067">ATP-binding</keyword>
<dbReference type="EMBL" id="LSRP01000093">
    <property type="protein sequence ID" value="OJF95600.1"/>
    <property type="molecule type" value="Genomic_DNA"/>
</dbReference>
<dbReference type="Proteomes" id="UP000182661">
    <property type="component" value="Unassembled WGS sequence"/>
</dbReference>
<evidence type="ECO:0000259" key="5">
    <source>
        <dbReference type="PROSITE" id="PS50893"/>
    </source>
</evidence>
<dbReference type="InterPro" id="IPR017871">
    <property type="entry name" value="ABC_transporter-like_CS"/>
</dbReference>
<evidence type="ECO:0000313" key="7">
    <source>
        <dbReference type="Proteomes" id="UP000182661"/>
    </source>
</evidence>
<evidence type="ECO:0000256" key="1">
    <source>
        <dbReference type="ARBA" id="ARBA00005417"/>
    </source>
</evidence>
<dbReference type="InterPro" id="IPR003593">
    <property type="entry name" value="AAA+_ATPase"/>
</dbReference>
<dbReference type="PANTHER" id="PTHR46743">
    <property type="entry name" value="TEICHOIC ACIDS EXPORT ATP-BINDING PROTEIN TAGH"/>
    <property type="match status" value="1"/>
</dbReference>
<dbReference type="InterPro" id="IPR015860">
    <property type="entry name" value="ABC_transpr_TagH-like"/>
</dbReference>
<dbReference type="OrthoDB" id="9778870at2"/>
<dbReference type="AlphaFoldDB" id="A0A657LRS7"/>
<keyword evidence="2" id="KW-0813">Transport</keyword>
<dbReference type="GO" id="GO:0016887">
    <property type="term" value="F:ATP hydrolysis activity"/>
    <property type="evidence" value="ECO:0007669"/>
    <property type="project" value="InterPro"/>
</dbReference>
<dbReference type="SUPFAM" id="SSF52540">
    <property type="entry name" value="P-loop containing nucleoside triphosphate hydrolases"/>
    <property type="match status" value="1"/>
</dbReference>
<dbReference type="CDD" id="cd03220">
    <property type="entry name" value="ABC_KpsT_Wzt"/>
    <property type="match status" value="1"/>
</dbReference>
<evidence type="ECO:0000256" key="3">
    <source>
        <dbReference type="ARBA" id="ARBA00022741"/>
    </source>
</evidence>
<keyword evidence="7" id="KW-1185">Reference proteome</keyword>
<dbReference type="SMART" id="SM00382">
    <property type="entry name" value="AAA"/>
    <property type="match status" value="1"/>
</dbReference>
<dbReference type="PROSITE" id="PS00211">
    <property type="entry name" value="ABC_TRANSPORTER_1"/>
    <property type="match status" value="1"/>
</dbReference>
<proteinExistence type="inferred from homology"/>
<dbReference type="PANTHER" id="PTHR46743:SF2">
    <property type="entry name" value="TEICHOIC ACIDS EXPORT ATP-BINDING PROTEIN TAGH"/>
    <property type="match status" value="1"/>
</dbReference>
<dbReference type="GO" id="GO:0016020">
    <property type="term" value="C:membrane"/>
    <property type="evidence" value="ECO:0007669"/>
    <property type="project" value="InterPro"/>
</dbReference>
<feature type="domain" description="ABC transporter" evidence="5">
    <location>
        <begin position="2"/>
        <end position="219"/>
    </location>
</feature>
<dbReference type="GO" id="GO:0005524">
    <property type="term" value="F:ATP binding"/>
    <property type="evidence" value="ECO:0007669"/>
    <property type="project" value="UniProtKB-KW"/>
</dbReference>
<evidence type="ECO:0000313" key="6">
    <source>
        <dbReference type="EMBL" id="OJF95600.1"/>
    </source>
</evidence>
<evidence type="ECO:0000256" key="2">
    <source>
        <dbReference type="ARBA" id="ARBA00022448"/>
    </source>
</evidence>
<keyword evidence="3" id="KW-0547">Nucleotide-binding</keyword>
<dbReference type="PROSITE" id="PS50893">
    <property type="entry name" value="ABC_TRANSPORTER_2"/>
    <property type="match status" value="1"/>
</dbReference>
<dbReference type="InterPro" id="IPR027417">
    <property type="entry name" value="P-loop_NTPase"/>
</dbReference>
<organism evidence="6 7">
    <name type="scientific">Pararhizobium antarcticum</name>
    <dbReference type="NCBI Taxonomy" id="1798805"/>
    <lineage>
        <taxon>Bacteria</taxon>
        <taxon>Pseudomonadati</taxon>
        <taxon>Pseudomonadota</taxon>
        <taxon>Alphaproteobacteria</taxon>
        <taxon>Hyphomicrobiales</taxon>
        <taxon>Rhizobiaceae</taxon>
        <taxon>Rhizobium/Agrobacterium group</taxon>
        <taxon>Pararhizobium</taxon>
    </lineage>
</organism>
<dbReference type="InterPro" id="IPR050683">
    <property type="entry name" value="Bact_Polysacc_Export_ATP-bd"/>
</dbReference>
<comment type="caution">
    <text evidence="6">The sequence shown here is derived from an EMBL/GenBank/DDBJ whole genome shotgun (WGS) entry which is preliminary data.</text>
</comment>
<sequence>MIRLENATKIARTKGIAKPIIDRASLVLKRGKSTGLLGRNGAGKSTLLRLIAGTIRLDSGRIIRRGRVSWPLGFQGSFQAGMTGEQNVRFVARIYGVDTRELIDYVADFAELGPFFKAPVGTYSSGMKARLAFGLSMGVNFDYYLVDEITAVGDANFKKKCQIVFQSRLQDSDVIMVSHSTSTLRDYCDRGVVMENGKLIYYDDIEDAIRAHDANMKER</sequence>
<dbReference type="Pfam" id="PF00005">
    <property type="entry name" value="ABC_tran"/>
    <property type="match status" value="1"/>
</dbReference>
<comment type="similarity">
    <text evidence="1">Belongs to the ABC transporter superfamily.</text>
</comment>
<protein>
    <submittedName>
        <fullName evidence="6">ABC transporter ATP-binding protein</fullName>
    </submittedName>
</protein>
<dbReference type="Gene3D" id="3.40.50.300">
    <property type="entry name" value="P-loop containing nucleotide triphosphate hydrolases"/>
    <property type="match status" value="1"/>
</dbReference>
<gene>
    <name evidence="6" type="ORF">AX760_19345</name>
</gene>
<reference evidence="6 7" key="1">
    <citation type="submission" date="2016-02" db="EMBL/GenBank/DDBJ databases">
        <title>Genome sequencing of a beta-galactosidase producing bacteria Rhizobium sp. 59.</title>
        <authorList>
            <person name="Wang D."/>
            <person name="Kot W."/>
            <person name="Qin Y."/>
            <person name="Hansen L."/>
            <person name="Naqvi K."/>
            <person name="Rensing C."/>
        </authorList>
    </citation>
    <scope>NUCLEOTIDE SEQUENCE [LARGE SCALE GENOMIC DNA]</scope>
    <source>
        <strain evidence="6 7">59</strain>
    </source>
</reference>
<name>A0A657LRS7_9HYPH</name>
<accession>A0A657LRS7</accession>
<dbReference type="InterPro" id="IPR003439">
    <property type="entry name" value="ABC_transporter-like_ATP-bd"/>
</dbReference>